<name>A0AA40AMF9_9PEZI</name>
<dbReference type="Proteomes" id="UP001172101">
    <property type="component" value="Unassembled WGS sequence"/>
</dbReference>
<keyword evidence="1" id="KW-0472">Membrane</keyword>
<dbReference type="AlphaFoldDB" id="A0AA40AMF9"/>
<dbReference type="Pfam" id="PF17784">
    <property type="entry name" value="Sulfotransfer_4"/>
    <property type="match status" value="1"/>
</dbReference>
<reference evidence="2" key="1">
    <citation type="submission" date="2023-06" db="EMBL/GenBank/DDBJ databases">
        <title>Genome-scale phylogeny and comparative genomics of the fungal order Sordariales.</title>
        <authorList>
            <consortium name="Lawrence Berkeley National Laboratory"/>
            <person name="Hensen N."/>
            <person name="Bonometti L."/>
            <person name="Westerberg I."/>
            <person name="Brannstrom I.O."/>
            <person name="Guillou S."/>
            <person name="Cros-Aarteil S."/>
            <person name="Calhoun S."/>
            <person name="Haridas S."/>
            <person name="Kuo A."/>
            <person name="Mondo S."/>
            <person name="Pangilinan J."/>
            <person name="Riley R."/>
            <person name="LaButti K."/>
            <person name="Andreopoulos B."/>
            <person name="Lipzen A."/>
            <person name="Chen C."/>
            <person name="Yanf M."/>
            <person name="Daum C."/>
            <person name="Ng V."/>
            <person name="Clum A."/>
            <person name="Steindorff A."/>
            <person name="Ohm R."/>
            <person name="Martin F."/>
            <person name="Silar P."/>
            <person name="Natvig D."/>
            <person name="Lalanne C."/>
            <person name="Gautier V."/>
            <person name="Ament-velasquez S.L."/>
            <person name="Kruys A."/>
            <person name="Hutchinson M.I."/>
            <person name="Powell A.J."/>
            <person name="Barry K."/>
            <person name="Miller A.N."/>
            <person name="Grigoriev I.V."/>
            <person name="Debuchy R."/>
            <person name="Gladieux P."/>
            <person name="Thoren M.H."/>
            <person name="Johannesson H."/>
        </authorList>
    </citation>
    <scope>NUCLEOTIDE SEQUENCE</scope>
    <source>
        <strain evidence="2">SMH2392-1A</strain>
    </source>
</reference>
<dbReference type="EMBL" id="JAUIRO010000004">
    <property type="protein sequence ID" value="KAK0718555.1"/>
    <property type="molecule type" value="Genomic_DNA"/>
</dbReference>
<evidence type="ECO:0000256" key="1">
    <source>
        <dbReference type="SAM" id="Phobius"/>
    </source>
</evidence>
<comment type="caution">
    <text evidence="2">The sequence shown here is derived from an EMBL/GenBank/DDBJ whole genome shotgun (WGS) entry which is preliminary data.</text>
</comment>
<accession>A0AA40AMF9</accession>
<protein>
    <submittedName>
        <fullName evidence="2">Uncharacterized protein</fullName>
    </submittedName>
</protein>
<dbReference type="InterPro" id="IPR027417">
    <property type="entry name" value="P-loop_NTPase"/>
</dbReference>
<dbReference type="Gene3D" id="3.40.50.300">
    <property type="entry name" value="P-loop containing nucleotide triphosphate hydrolases"/>
    <property type="match status" value="1"/>
</dbReference>
<sequence length="88" mass="9828">MRNIAWLKDTVPSDRLVFVDGEDGWGPLCRALGKDVPRGVPFPRINDGEAIERLSKEMALQGLVRWAWILAALAAVVARRFVVISAWL</sequence>
<dbReference type="GeneID" id="85328797"/>
<proteinExistence type="predicted"/>
<dbReference type="InterPro" id="IPR040632">
    <property type="entry name" value="Sulfotransfer_4"/>
</dbReference>
<organism evidence="2 3">
    <name type="scientific">Lasiosphaeria miniovina</name>
    <dbReference type="NCBI Taxonomy" id="1954250"/>
    <lineage>
        <taxon>Eukaryota</taxon>
        <taxon>Fungi</taxon>
        <taxon>Dikarya</taxon>
        <taxon>Ascomycota</taxon>
        <taxon>Pezizomycotina</taxon>
        <taxon>Sordariomycetes</taxon>
        <taxon>Sordariomycetidae</taxon>
        <taxon>Sordariales</taxon>
        <taxon>Lasiosphaeriaceae</taxon>
        <taxon>Lasiosphaeria</taxon>
    </lineage>
</organism>
<gene>
    <name evidence="2" type="ORF">B0T26DRAFT_752463</name>
</gene>
<keyword evidence="3" id="KW-1185">Reference proteome</keyword>
<feature type="transmembrane region" description="Helical" evidence="1">
    <location>
        <begin position="63"/>
        <end position="87"/>
    </location>
</feature>
<evidence type="ECO:0000313" key="2">
    <source>
        <dbReference type="EMBL" id="KAK0718555.1"/>
    </source>
</evidence>
<keyword evidence="1" id="KW-1133">Transmembrane helix</keyword>
<evidence type="ECO:0000313" key="3">
    <source>
        <dbReference type="Proteomes" id="UP001172101"/>
    </source>
</evidence>
<dbReference type="RefSeq" id="XP_060297348.1">
    <property type="nucleotide sequence ID" value="XM_060445527.1"/>
</dbReference>
<keyword evidence="1" id="KW-0812">Transmembrane</keyword>